<keyword evidence="1" id="KW-0472">Membrane</keyword>
<dbReference type="PANTHER" id="PTHR43833:SF13">
    <property type="entry name" value="POTASSIUM CHANNEL PROTEIN 2-RELATED"/>
    <property type="match status" value="1"/>
</dbReference>
<dbReference type="GO" id="GO:0008324">
    <property type="term" value="F:monoatomic cation transmembrane transporter activity"/>
    <property type="evidence" value="ECO:0007669"/>
    <property type="project" value="InterPro"/>
</dbReference>
<dbReference type="SUPFAM" id="SSF51735">
    <property type="entry name" value="NAD(P)-binding Rossmann-fold domains"/>
    <property type="match status" value="2"/>
</dbReference>
<keyword evidence="5" id="KW-1185">Reference proteome</keyword>
<dbReference type="SUPFAM" id="SSF116726">
    <property type="entry name" value="TrkA C-terminal domain-like"/>
    <property type="match status" value="2"/>
</dbReference>
<dbReference type="Proteomes" id="UP000019024">
    <property type="component" value="Plasmid unnamed3"/>
</dbReference>
<dbReference type="Gene3D" id="3.30.70.1450">
    <property type="entry name" value="Regulator of K+ conductance, C-terminal domain"/>
    <property type="match status" value="2"/>
</dbReference>
<feature type="transmembrane region" description="Helical" evidence="1">
    <location>
        <begin position="28"/>
        <end position="50"/>
    </location>
</feature>
<organism evidence="4 5">
    <name type="scientific">Halostagnicola larsenii XH-48</name>
    <dbReference type="NCBI Taxonomy" id="797299"/>
    <lineage>
        <taxon>Archaea</taxon>
        <taxon>Methanobacteriati</taxon>
        <taxon>Methanobacteriota</taxon>
        <taxon>Stenosarchaea group</taxon>
        <taxon>Halobacteria</taxon>
        <taxon>Halobacteriales</taxon>
        <taxon>Natrialbaceae</taxon>
        <taxon>Halostagnicola</taxon>
    </lineage>
</organism>
<dbReference type="AlphaFoldDB" id="W0JUJ4"/>
<evidence type="ECO:0000313" key="5">
    <source>
        <dbReference type="Proteomes" id="UP000019024"/>
    </source>
</evidence>
<feature type="domain" description="RCK C-terminal" evidence="3">
    <location>
        <begin position="261"/>
        <end position="345"/>
    </location>
</feature>
<dbReference type="Gene3D" id="3.40.50.720">
    <property type="entry name" value="NAD(P)-binding Rossmann-like Domain"/>
    <property type="match status" value="2"/>
</dbReference>
<evidence type="ECO:0000259" key="3">
    <source>
        <dbReference type="PROSITE" id="PS51202"/>
    </source>
</evidence>
<dbReference type="InterPro" id="IPR006037">
    <property type="entry name" value="RCK_C"/>
</dbReference>
<dbReference type="EMBL" id="CP007058">
    <property type="protein sequence ID" value="AHG02234.1"/>
    <property type="molecule type" value="Genomic_DNA"/>
</dbReference>
<dbReference type="Pfam" id="PF02254">
    <property type="entry name" value="TrkA_N"/>
    <property type="match status" value="2"/>
</dbReference>
<feature type="domain" description="RCK N-terminal" evidence="2">
    <location>
        <begin position="354"/>
        <end position="461"/>
    </location>
</feature>
<keyword evidence="1" id="KW-0812">Transmembrane</keyword>
<protein>
    <submittedName>
        <fullName evidence="4">Potassium transporter TrkA</fullName>
    </submittedName>
</protein>
<dbReference type="GO" id="GO:0006813">
    <property type="term" value="P:potassium ion transport"/>
    <property type="evidence" value="ECO:0007669"/>
    <property type="project" value="InterPro"/>
</dbReference>
<dbReference type="SUPFAM" id="SSF81324">
    <property type="entry name" value="Voltage-gated potassium channels"/>
    <property type="match status" value="1"/>
</dbReference>
<dbReference type="HOGENOM" id="CLU_035216_0_0_2"/>
<dbReference type="PANTHER" id="PTHR43833">
    <property type="entry name" value="POTASSIUM CHANNEL PROTEIN 2-RELATED-RELATED"/>
    <property type="match status" value="1"/>
</dbReference>
<dbReference type="KEGG" id="hlr:HALLA_20245"/>
<dbReference type="PROSITE" id="PS51201">
    <property type="entry name" value="RCK_N"/>
    <property type="match status" value="2"/>
</dbReference>
<dbReference type="InterPro" id="IPR036721">
    <property type="entry name" value="RCK_C_sf"/>
</dbReference>
<dbReference type="Gene3D" id="1.10.287.70">
    <property type="match status" value="1"/>
</dbReference>
<sequence length="557" mass="60634">MVPGVQYMRELRDVEGLHPRDLTQRQRLLLLFVAGLVLIVLFYTIVYNWGMRVLEDRPQSLFRSLNTVVETMTTTGYGADSPWTTPAMNTLMVTIQLSGVVIGFITLRVLVIPLFERTPLNLDDRLTTKDDHVVIAEYQRDTGILLDELEKLDTDYVLIESDEEAAKRLSDDGYQAINGDPEERADLERATIERASLLITDAGDKTASIVLTALEGNEDLRVVSFTGSTRHEAALRKIGVDRNVAPHALIGQSLAKKSMTPAVAGERSDEIEIREILVRRDSPHHGVRVRDSPIVNHPNLTLVAGWFGGELRLPPSPDDKLTPNTVLVIAGPESELDEIMNEVAGVRSRRIEAPSKTIVAGFGEGGTAAAEAFPEDLSVTTIDNSEGCAPDIVGDVTEPETLRKAGIDDASALIVTVDTDSTALLTVAVARSISSDIEVLVRVTEGEKTKAAFSAGADYVLSIQQVSARLVASEVHGERVVDPTSQIRLVWADVAQFAGESLADARRNTDRGWAPIGVSRDDSILTDERTTIRANDEVLIAGSDAAIQEFERTVDAS</sequence>
<evidence type="ECO:0000259" key="2">
    <source>
        <dbReference type="PROSITE" id="PS51201"/>
    </source>
</evidence>
<dbReference type="InterPro" id="IPR036291">
    <property type="entry name" value="NAD(P)-bd_dom_sf"/>
</dbReference>
<keyword evidence="4" id="KW-0614">Plasmid</keyword>
<name>W0JUJ4_9EURY</name>
<feature type="domain" description="RCK N-terminal" evidence="2">
    <location>
        <begin position="130"/>
        <end position="246"/>
    </location>
</feature>
<dbReference type="PATRIC" id="fig|797299.3.peg.3913"/>
<geneLocation type="plasmid" evidence="4">
    <name>unnamed</name>
</geneLocation>
<dbReference type="Pfam" id="PF02080">
    <property type="entry name" value="TrkA_C"/>
    <property type="match status" value="1"/>
</dbReference>
<dbReference type="InterPro" id="IPR050721">
    <property type="entry name" value="Trk_Ktr_HKT_K-transport"/>
</dbReference>
<reference evidence="4 5" key="1">
    <citation type="submission" date="2014-01" db="EMBL/GenBank/DDBJ databases">
        <authorList>
            <consortium name="DOE Joint Genome Institute"/>
            <person name="Anderson I."/>
            <person name="Huntemann M."/>
            <person name="Han J."/>
            <person name="Chen A."/>
            <person name="Kyrpides N."/>
            <person name="Mavromatis K."/>
            <person name="Markowitz V."/>
            <person name="Palaniappan K."/>
            <person name="Ivanova N."/>
            <person name="Schaumberg A."/>
            <person name="Pati A."/>
            <person name="Liolios K."/>
            <person name="Nordberg H.P."/>
            <person name="Cantor M.N."/>
            <person name="Hua S.X."/>
            <person name="Woyke T."/>
        </authorList>
    </citation>
    <scope>NUCLEOTIDE SEQUENCE [LARGE SCALE GENOMIC DNA]</scope>
    <source>
        <strain evidence="4 5">XH-48</strain>
        <plasmid evidence="5">4</plasmid>
    </source>
</reference>
<accession>W0JUJ4</accession>
<keyword evidence="1" id="KW-1133">Transmembrane helix</keyword>
<evidence type="ECO:0000313" key="4">
    <source>
        <dbReference type="EMBL" id="AHG02234.1"/>
    </source>
</evidence>
<dbReference type="eggNOG" id="arCOG01960">
    <property type="taxonomic scope" value="Archaea"/>
</dbReference>
<dbReference type="PROSITE" id="PS51202">
    <property type="entry name" value="RCK_C"/>
    <property type="match status" value="1"/>
</dbReference>
<gene>
    <name evidence="4" type="ORF">HALLA_20245</name>
</gene>
<dbReference type="InterPro" id="IPR003148">
    <property type="entry name" value="RCK_N"/>
</dbReference>
<evidence type="ECO:0000256" key="1">
    <source>
        <dbReference type="SAM" id="Phobius"/>
    </source>
</evidence>
<proteinExistence type="predicted"/>